<dbReference type="Proteomes" id="UP000578252">
    <property type="component" value="Unassembled WGS sequence"/>
</dbReference>
<protein>
    <submittedName>
        <fullName evidence="1">Uncharacterized protein</fullName>
    </submittedName>
</protein>
<accession>A0A7Y0Y4Z2</accession>
<dbReference type="AlphaFoldDB" id="A0A7Y0Y4Z2"/>
<dbReference type="RefSeq" id="WP_169772382.1">
    <property type="nucleotide sequence ID" value="NZ_JABCUR010000011.1"/>
</dbReference>
<name>A0A7Y0Y4Z2_9ACTO</name>
<reference evidence="1 2" key="1">
    <citation type="submission" date="2020-04" db="EMBL/GenBank/DDBJ databases">
        <title>Antimicrobial susceptibility and clonality of vaginal-derived multi-drug resistant Mobiluncus isolates in China.</title>
        <authorList>
            <person name="Zhang X."/>
        </authorList>
    </citation>
    <scope>NUCLEOTIDE SEQUENCE [LARGE SCALE GENOMIC DNA]</scope>
    <source>
        <strain evidence="1 2">13</strain>
    </source>
</reference>
<organism evidence="1 2">
    <name type="scientific">Mobiluncus mulieris</name>
    <dbReference type="NCBI Taxonomy" id="2052"/>
    <lineage>
        <taxon>Bacteria</taxon>
        <taxon>Bacillati</taxon>
        <taxon>Actinomycetota</taxon>
        <taxon>Actinomycetes</taxon>
        <taxon>Actinomycetales</taxon>
        <taxon>Actinomycetaceae</taxon>
        <taxon>Mobiluncus</taxon>
    </lineage>
</organism>
<gene>
    <name evidence="1" type="ORF">HHJ78_10055</name>
</gene>
<sequence>MSRKLRVKVSKHSDPDAVASVGMRRLSGRVLRKLTGQSGRCAVLLPGRDVQSIEIIDNDQATSSHKRRDSFADEDFESFMKAVFGPDQADEVA</sequence>
<proteinExistence type="predicted"/>
<dbReference type="EMBL" id="JABCUR010000011">
    <property type="protein sequence ID" value="NMW65840.1"/>
    <property type="molecule type" value="Genomic_DNA"/>
</dbReference>
<evidence type="ECO:0000313" key="2">
    <source>
        <dbReference type="Proteomes" id="UP000578252"/>
    </source>
</evidence>
<evidence type="ECO:0000313" key="1">
    <source>
        <dbReference type="EMBL" id="NMW65840.1"/>
    </source>
</evidence>
<comment type="caution">
    <text evidence="1">The sequence shown here is derived from an EMBL/GenBank/DDBJ whole genome shotgun (WGS) entry which is preliminary data.</text>
</comment>